<reference evidence="2" key="1">
    <citation type="journal article" date="2019" name="Int. J. Syst. Evol. Microbiol.">
        <title>The Global Catalogue of Microorganisms (GCM) 10K type strain sequencing project: providing services to taxonomists for standard genome sequencing and annotation.</title>
        <authorList>
            <consortium name="The Broad Institute Genomics Platform"/>
            <consortium name="The Broad Institute Genome Sequencing Center for Infectious Disease"/>
            <person name="Wu L."/>
            <person name="Ma J."/>
        </authorList>
    </citation>
    <scope>NUCLEOTIDE SEQUENCE [LARGE SCALE GENOMIC DNA]</scope>
    <source>
        <strain evidence="2">KCTC 42875</strain>
    </source>
</reference>
<name>A0ABV7RM39_9GAMM</name>
<protein>
    <submittedName>
        <fullName evidence="1">DUF3348 domain-containing protein</fullName>
    </submittedName>
</protein>
<sequence length="250" mass="27039">MEASQRAPVRGPTFIRLLARLSDTSVPPPRQSLSDRLSQWIDWAHAVALSTALDGRPAAAHDEQALDSTQNECARVRALLANAIVGDRAFSAPAQRGSANAGGTGAEEAPDYPFFRQRYLALQQAMEANIDQLRGRLREKLAHRSLDLARLAAVDAAMERALSRRERTLLSTVPVLLAGHYERLRQDAQTTSADALGDTSTAASDAWLGVFRKDMQHVLLAELDVRLQPAEGLIAALGASPMGSRVQKSA</sequence>
<proteinExistence type="predicted"/>
<dbReference type="InterPro" id="IPR021783">
    <property type="entry name" value="DUF3348"/>
</dbReference>
<accession>A0ABV7RM39</accession>
<comment type="caution">
    <text evidence="1">The sequence shown here is derived from an EMBL/GenBank/DDBJ whole genome shotgun (WGS) entry which is preliminary data.</text>
</comment>
<keyword evidence="2" id="KW-1185">Reference proteome</keyword>
<organism evidence="1 2">
    <name type="scientific">Lysobacter cavernae</name>
    <dbReference type="NCBI Taxonomy" id="1685901"/>
    <lineage>
        <taxon>Bacteria</taxon>
        <taxon>Pseudomonadati</taxon>
        <taxon>Pseudomonadota</taxon>
        <taxon>Gammaproteobacteria</taxon>
        <taxon>Lysobacterales</taxon>
        <taxon>Lysobacteraceae</taxon>
        <taxon>Lysobacter</taxon>
    </lineage>
</organism>
<dbReference type="Proteomes" id="UP001595740">
    <property type="component" value="Unassembled WGS sequence"/>
</dbReference>
<dbReference type="EMBL" id="JBHRXK010000001">
    <property type="protein sequence ID" value="MFC3549894.1"/>
    <property type="molecule type" value="Genomic_DNA"/>
</dbReference>
<gene>
    <name evidence="1" type="ORF">ACFOLC_02580</name>
</gene>
<dbReference type="RefSeq" id="WP_386757225.1">
    <property type="nucleotide sequence ID" value="NZ_JBHRXK010000001.1"/>
</dbReference>
<evidence type="ECO:0000313" key="1">
    <source>
        <dbReference type="EMBL" id="MFC3549894.1"/>
    </source>
</evidence>
<dbReference type="Pfam" id="PF11828">
    <property type="entry name" value="DUF3348"/>
    <property type="match status" value="1"/>
</dbReference>
<evidence type="ECO:0000313" key="2">
    <source>
        <dbReference type="Proteomes" id="UP001595740"/>
    </source>
</evidence>